<protein>
    <recommendedName>
        <fullName evidence="2">DUF8095 domain-containing protein</fullName>
    </recommendedName>
</protein>
<dbReference type="GeneID" id="28661935"/>
<dbReference type="PROSITE" id="PS51257">
    <property type="entry name" value="PROKAR_LIPOPROTEIN"/>
    <property type="match status" value="1"/>
</dbReference>
<feature type="chain" id="PRO_5005801554" description="DUF8095 domain-containing protein" evidence="1">
    <location>
        <begin position="21"/>
        <end position="220"/>
    </location>
</feature>
<dbReference type="KEGG" id="ccoc:CCON33237_0268"/>
<evidence type="ECO:0000313" key="4">
    <source>
        <dbReference type="Proteomes" id="UP000066049"/>
    </source>
</evidence>
<accession>A0A0M4SGA2</accession>
<evidence type="ECO:0000313" key="3">
    <source>
        <dbReference type="EMBL" id="ALF46977.1"/>
    </source>
</evidence>
<dbReference type="Pfam" id="PF26367">
    <property type="entry name" value="DUF8095"/>
    <property type="match status" value="1"/>
</dbReference>
<dbReference type="AlphaFoldDB" id="A0A0M4SGA2"/>
<feature type="signal peptide" evidence="1">
    <location>
        <begin position="1"/>
        <end position="20"/>
    </location>
</feature>
<dbReference type="PATRIC" id="fig|199.248.peg.284"/>
<dbReference type="EMBL" id="CP012541">
    <property type="protein sequence ID" value="ALF46977.1"/>
    <property type="molecule type" value="Genomic_DNA"/>
</dbReference>
<dbReference type="RefSeq" id="WP_054196071.1">
    <property type="nucleotide sequence ID" value="NZ_CP012541.1"/>
</dbReference>
<organism evidence="3 4">
    <name type="scientific">Campylobacter concisus</name>
    <dbReference type="NCBI Taxonomy" id="199"/>
    <lineage>
        <taxon>Bacteria</taxon>
        <taxon>Pseudomonadati</taxon>
        <taxon>Campylobacterota</taxon>
        <taxon>Epsilonproteobacteria</taxon>
        <taxon>Campylobacterales</taxon>
        <taxon>Campylobacteraceae</taxon>
        <taxon>Campylobacter</taxon>
    </lineage>
</organism>
<feature type="domain" description="DUF8095" evidence="2">
    <location>
        <begin position="84"/>
        <end position="215"/>
    </location>
</feature>
<evidence type="ECO:0000256" key="1">
    <source>
        <dbReference type="SAM" id="SignalP"/>
    </source>
</evidence>
<dbReference type="InterPro" id="IPR058408">
    <property type="entry name" value="DUF8095"/>
</dbReference>
<gene>
    <name evidence="3" type="ORF">CCON33237_0268</name>
</gene>
<sequence>MKNLAIFLLVALFFSGCSQKNPSKKDEISIYVNYYEINGTKQQLQIKTAQNFIEQNASVPFFGVVNFLAEDKILNAYSLAKGIINVLEVNNSSINLNKSSDILALKKANDIKFYEIRPDVIESVKFSSQNSVCGDFLLQKPVHVNVATNYYLRDDSFFASLIEANFFYKKGAKILKKEFVYNIAEAKTLKEAKEFTQKTKQLFLNDLQKLGRLLDILCTF</sequence>
<name>A0A0M4SGA2_9BACT</name>
<dbReference type="Proteomes" id="UP000066049">
    <property type="component" value="Chromosome"/>
</dbReference>
<keyword evidence="1" id="KW-0732">Signal</keyword>
<proteinExistence type="predicted"/>
<reference evidence="4" key="1">
    <citation type="submission" date="2015-08" db="EMBL/GenBank/DDBJ databases">
        <title>Comparative genomics of the Campylobacter concisus group.</title>
        <authorList>
            <person name="Miller W.G."/>
            <person name="Yee E."/>
            <person name="Chapman M.H."/>
            <person name="Huynh S."/>
            <person name="Bono J.L."/>
            <person name="On S.L.W."/>
            <person name="St Leger J."/>
            <person name="Foster G."/>
            <person name="Parker C.T."/>
        </authorList>
    </citation>
    <scope>NUCLEOTIDE SEQUENCE [LARGE SCALE GENOMIC DNA]</scope>
    <source>
        <strain evidence="4">ATCC 33237</strain>
    </source>
</reference>
<evidence type="ECO:0000259" key="2">
    <source>
        <dbReference type="Pfam" id="PF26367"/>
    </source>
</evidence>